<sequence length="188" mass="21138">MEVKSNLPRRANRPPCRVQAKFNVLLIREYFVAVLASFTPCSFCFPLILSCCRRGRHSPVPKSDYPISEIPTKIPKQRNVHQMKLAGTGSSGAEDGNRSMGLALGRSASDVGPLCPEEIASRQNAEVLNRGRTYVYCWDLSNDQWNREVMAHFHFRRADADLVRLIRIRPVGSLPTSSSRSEVIIQII</sequence>
<evidence type="ECO:0000313" key="2">
    <source>
        <dbReference type="Proteomes" id="UP000479000"/>
    </source>
</evidence>
<dbReference type="Proteomes" id="UP000479000">
    <property type="component" value="Unassembled WGS sequence"/>
</dbReference>
<evidence type="ECO:0000313" key="1">
    <source>
        <dbReference type="EMBL" id="CAB0020281.1"/>
    </source>
</evidence>
<organism evidence="1 2">
    <name type="scientific">Nesidiocoris tenuis</name>
    <dbReference type="NCBI Taxonomy" id="355587"/>
    <lineage>
        <taxon>Eukaryota</taxon>
        <taxon>Metazoa</taxon>
        <taxon>Ecdysozoa</taxon>
        <taxon>Arthropoda</taxon>
        <taxon>Hexapoda</taxon>
        <taxon>Insecta</taxon>
        <taxon>Pterygota</taxon>
        <taxon>Neoptera</taxon>
        <taxon>Paraneoptera</taxon>
        <taxon>Hemiptera</taxon>
        <taxon>Heteroptera</taxon>
        <taxon>Panheteroptera</taxon>
        <taxon>Cimicomorpha</taxon>
        <taxon>Miridae</taxon>
        <taxon>Dicyphina</taxon>
        <taxon>Nesidiocoris</taxon>
    </lineage>
</organism>
<keyword evidence="2" id="KW-1185">Reference proteome</keyword>
<reference evidence="1 2" key="1">
    <citation type="submission" date="2020-02" db="EMBL/GenBank/DDBJ databases">
        <authorList>
            <person name="Ferguson B K."/>
        </authorList>
    </citation>
    <scope>NUCLEOTIDE SEQUENCE [LARGE SCALE GENOMIC DNA]</scope>
</reference>
<gene>
    <name evidence="1" type="ORF">NTEN_LOCUS23872</name>
</gene>
<accession>A0A6H5HU48</accession>
<protein>
    <submittedName>
        <fullName evidence="1">Uncharacterized protein</fullName>
    </submittedName>
</protein>
<proteinExistence type="predicted"/>
<dbReference type="AlphaFoldDB" id="A0A6H5HU48"/>
<dbReference type="EMBL" id="CADCXU010035190">
    <property type="protein sequence ID" value="CAB0020281.1"/>
    <property type="molecule type" value="Genomic_DNA"/>
</dbReference>
<name>A0A6H5HU48_9HEMI</name>